<feature type="non-terminal residue" evidence="1">
    <location>
        <position position="1"/>
    </location>
</feature>
<reference evidence="1" key="1">
    <citation type="journal article" date="2012" name="PLoS ONE">
        <title>Gene sets for utilization of primary and secondary nutrition supplies in the distal gut of endangered iberian lynx.</title>
        <authorList>
            <person name="Alcaide M."/>
            <person name="Messina E."/>
            <person name="Richter M."/>
            <person name="Bargiela R."/>
            <person name="Peplies J."/>
            <person name="Huws S.A."/>
            <person name="Newbold C.J."/>
            <person name="Golyshin P.N."/>
            <person name="Simon M.A."/>
            <person name="Lopez G."/>
            <person name="Yakimov M.M."/>
            <person name="Ferrer M."/>
        </authorList>
    </citation>
    <scope>NUCLEOTIDE SEQUENCE</scope>
</reference>
<accession>J9FHR5</accession>
<organism evidence="1">
    <name type="scientific">gut metagenome</name>
    <dbReference type="NCBI Taxonomy" id="749906"/>
    <lineage>
        <taxon>unclassified sequences</taxon>
        <taxon>metagenomes</taxon>
        <taxon>organismal metagenomes</taxon>
    </lineage>
</organism>
<gene>
    <name evidence="1" type="ORF">EVA_17920</name>
</gene>
<comment type="caution">
    <text evidence="1">The sequence shown here is derived from an EMBL/GenBank/DDBJ whole genome shotgun (WGS) entry which is preliminary data.</text>
</comment>
<proteinExistence type="predicted"/>
<protein>
    <submittedName>
        <fullName evidence="1">Uncharacterized protein</fullName>
    </submittedName>
</protein>
<name>J9FHR5_9ZZZZ</name>
<dbReference type="EMBL" id="AMCI01006655">
    <property type="protein sequence ID" value="EJW93973.1"/>
    <property type="molecule type" value="Genomic_DNA"/>
</dbReference>
<evidence type="ECO:0000313" key="1">
    <source>
        <dbReference type="EMBL" id="EJW93973.1"/>
    </source>
</evidence>
<dbReference type="AlphaFoldDB" id="J9FHR5"/>
<sequence>GIYLRRNWGGEFENVAILVAKMLKAIHAQESKKAAWNKAKAVVEELWSMKLKRLPRR</sequence>